<dbReference type="OrthoDB" id="670903at2"/>
<reference evidence="2 3" key="1">
    <citation type="journal article" date="2013" name="Stand. Genomic Sci.">
        <title>Genomic Encyclopedia of Type Strains, Phase I: The one thousand microbial genomes (KMG-I) project.</title>
        <authorList>
            <person name="Kyrpides N.C."/>
            <person name="Woyke T."/>
            <person name="Eisen J.A."/>
            <person name="Garrity G."/>
            <person name="Lilburn T.G."/>
            <person name="Beck B.J."/>
            <person name="Whitman W.B."/>
            <person name="Hugenholtz P."/>
            <person name="Klenk H.P."/>
        </authorList>
    </citation>
    <scope>NUCLEOTIDE SEQUENCE [LARGE SCALE GENOMIC DNA]</scope>
    <source>
        <strain evidence="2 3">DSM 13484</strain>
    </source>
</reference>
<protein>
    <submittedName>
        <fullName evidence="2">Uncharacterized protein</fullName>
    </submittedName>
</protein>
<dbReference type="AlphaFoldDB" id="A0A562TFK7"/>
<sequence>MQKVKVTNAHTLEQEIARLKKRSRELELELAGRVDYFKGNYGKMAINSVIPGAASGQHKGWFNIGMRIAGIAWQSGNVKTFATRALMTILEFVGVRLGINLFNQYQQQRRKKRARKKAERRKARMDESNSQEEY</sequence>
<comment type="caution">
    <text evidence="2">The sequence shown here is derived from an EMBL/GenBank/DDBJ whole genome shotgun (WGS) entry which is preliminary data.</text>
</comment>
<dbReference type="RefSeq" id="WP_145710898.1">
    <property type="nucleotide sequence ID" value="NZ_BAAAFY010000001.1"/>
</dbReference>
<dbReference type="EMBL" id="VLLG01000002">
    <property type="protein sequence ID" value="TWI91760.1"/>
    <property type="molecule type" value="Genomic_DNA"/>
</dbReference>
<name>A0A562TFK7_CHIJA</name>
<keyword evidence="3" id="KW-1185">Reference proteome</keyword>
<dbReference type="Proteomes" id="UP000316778">
    <property type="component" value="Unassembled WGS sequence"/>
</dbReference>
<feature type="compositionally biased region" description="Basic residues" evidence="1">
    <location>
        <begin position="108"/>
        <end position="123"/>
    </location>
</feature>
<evidence type="ECO:0000313" key="2">
    <source>
        <dbReference type="EMBL" id="TWI91760.1"/>
    </source>
</evidence>
<evidence type="ECO:0000313" key="3">
    <source>
        <dbReference type="Proteomes" id="UP000316778"/>
    </source>
</evidence>
<organism evidence="2 3">
    <name type="scientific">Chitinophaga japonensis</name>
    <name type="common">Flexibacter japonensis</name>
    <dbReference type="NCBI Taxonomy" id="104662"/>
    <lineage>
        <taxon>Bacteria</taxon>
        <taxon>Pseudomonadati</taxon>
        <taxon>Bacteroidota</taxon>
        <taxon>Chitinophagia</taxon>
        <taxon>Chitinophagales</taxon>
        <taxon>Chitinophagaceae</taxon>
        <taxon>Chitinophaga</taxon>
    </lineage>
</organism>
<feature type="region of interest" description="Disordered" evidence="1">
    <location>
        <begin position="108"/>
        <end position="134"/>
    </location>
</feature>
<proteinExistence type="predicted"/>
<accession>A0A562TFK7</accession>
<gene>
    <name evidence="2" type="ORF">LX66_1140</name>
</gene>
<evidence type="ECO:0000256" key="1">
    <source>
        <dbReference type="SAM" id="MobiDB-lite"/>
    </source>
</evidence>